<feature type="transmembrane region" description="Helical" evidence="8">
    <location>
        <begin position="307"/>
        <end position="326"/>
    </location>
</feature>
<accession>L1LGC4</accession>
<dbReference type="GO" id="GO:0005789">
    <property type="term" value="C:endoplasmic reticulum membrane"/>
    <property type="evidence" value="ECO:0007669"/>
    <property type="project" value="UniProtKB-SubCell"/>
</dbReference>
<evidence type="ECO:0000256" key="4">
    <source>
        <dbReference type="ARBA" id="ARBA00022692"/>
    </source>
</evidence>
<dbReference type="GO" id="GO:0005460">
    <property type="term" value="F:UDP-glucose transmembrane transporter activity"/>
    <property type="evidence" value="ECO:0007669"/>
    <property type="project" value="TreeGrafter"/>
</dbReference>
<feature type="transmembrane region" description="Helical" evidence="8">
    <location>
        <begin position="99"/>
        <end position="119"/>
    </location>
</feature>
<dbReference type="EMBL" id="ACOU01000002">
    <property type="protein sequence ID" value="EKX74290.1"/>
    <property type="molecule type" value="Genomic_DNA"/>
</dbReference>
<evidence type="ECO:0000256" key="1">
    <source>
        <dbReference type="ARBA" id="ARBA00004477"/>
    </source>
</evidence>
<gene>
    <name evidence="9" type="ORF">BEWA_043310</name>
</gene>
<feature type="transmembrane region" description="Helical" evidence="8">
    <location>
        <begin position="215"/>
        <end position="237"/>
    </location>
</feature>
<dbReference type="STRING" id="1537102.L1LGC4"/>
<evidence type="ECO:0000256" key="7">
    <source>
        <dbReference type="ARBA" id="ARBA00023136"/>
    </source>
</evidence>
<evidence type="ECO:0000256" key="5">
    <source>
        <dbReference type="ARBA" id="ARBA00022824"/>
    </source>
</evidence>
<feature type="transmembrane region" description="Helical" evidence="8">
    <location>
        <begin position="249"/>
        <end position="272"/>
    </location>
</feature>
<feature type="transmembrane region" description="Helical" evidence="8">
    <location>
        <begin position="12"/>
        <end position="34"/>
    </location>
</feature>
<protein>
    <submittedName>
        <fullName evidence="9">UAA transporter family member protein</fullName>
    </submittedName>
</protein>
<sequence>MKGTSLDSGPRWYSYSMAFSLVLGIYGCFLSFGYVLEKLLKFKLHDLQTYSYPLFIVSVTSGANLLMSVILIFLHDYYPRNGKKRNEKTLLSILTPKMAFRLSISSLFCVLAQITSTYALPQVGIPTQVIIKSSKMVPILIGGYVLFKKRYPWYDYFAVLTITFSLILFNFGRVASFEGGKNTTLGVLLCFASLMCDGLVGPIQDDVLSKNDLHPYVLMFITNAISLPFAAVTSFVFEGYMPIYHLKLNVYVAKLLSLLALTGSFGQLFVLLSIKSYGSLYTGVITTLRKAISTMLSVYLFNHRLTLYQWIAMAITFSTILMQQVFRNLYKKKKVHVK</sequence>
<feature type="transmembrane region" description="Helical" evidence="8">
    <location>
        <begin position="125"/>
        <end position="147"/>
    </location>
</feature>
<dbReference type="Pfam" id="PF08449">
    <property type="entry name" value="UAA"/>
    <property type="match status" value="1"/>
</dbReference>
<dbReference type="Proteomes" id="UP000031512">
    <property type="component" value="Unassembled WGS sequence"/>
</dbReference>
<dbReference type="OrthoDB" id="1601at2759"/>
<evidence type="ECO:0000256" key="3">
    <source>
        <dbReference type="ARBA" id="ARBA00022448"/>
    </source>
</evidence>
<organism evidence="9 10">
    <name type="scientific">Theileria equi strain WA</name>
    <dbReference type="NCBI Taxonomy" id="1537102"/>
    <lineage>
        <taxon>Eukaryota</taxon>
        <taxon>Sar</taxon>
        <taxon>Alveolata</taxon>
        <taxon>Apicomplexa</taxon>
        <taxon>Aconoidasida</taxon>
        <taxon>Piroplasmida</taxon>
        <taxon>Theileriidae</taxon>
        <taxon>Theileria</taxon>
    </lineage>
</organism>
<dbReference type="SUPFAM" id="SSF103481">
    <property type="entry name" value="Multidrug resistance efflux transporter EmrE"/>
    <property type="match status" value="1"/>
</dbReference>
<keyword evidence="6 8" id="KW-1133">Transmembrane helix</keyword>
<keyword evidence="4 8" id="KW-0812">Transmembrane</keyword>
<comment type="subcellular location">
    <subcellularLocation>
        <location evidence="1">Endoplasmic reticulum membrane</location>
        <topology evidence="1">Multi-pass membrane protein</topology>
    </subcellularLocation>
</comment>
<dbReference type="PROSITE" id="PS51257">
    <property type="entry name" value="PROKAR_LIPOPROTEIN"/>
    <property type="match status" value="1"/>
</dbReference>
<dbReference type="PANTHER" id="PTHR10778">
    <property type="entry name" value="SOLUTE CARRIER FAMILY 35 MEMBER B"/>
    <property type="match status" value="1"/>
</dbReference>
<dbReference type="InterPro" id="IPR037185">
    <property type="entry name" value="EmrE-like"/>
</dbReference>
<dbReference type="GO" id="GO:0005459">
    <property type="term" value="F:UDP-galactose transmembrane transporter activity"/>
    <property type="evidence" value="ECO:0007669"/>
    <property type="project" value="TreeGrafter"/>
</dbReference>
<dbReference type="GeneID" id="15807738"/>
<keyword evidence="7 8" id="KW-0472">Membrane</keyword>
<name>L1LGC4_THEEQ</name>
<dbReference type="AlphaFoldDB" id="L1LGC4"/>
<proteinExistence type="inferred from homology"/>
<dbReference type="PANTHER" id="PTHR10778:SF10">
    <property type="entry name" value="SOLUTE CARRIER FAMILY 35 MEMBER B1"/>
    <property type="match status" value="1"/>
</dbReference>
<evidence type="ECO:0000256" key="6">
    <source>
        <dbReference type="ARBA" id="ARBA00022989"/>
    </source>
</evidence>
<keyword evidence="5" id="KW-0256">Endoplasmic reticulum</keyword>
<keyword evidence="3" id="KW-0813">Transport</keyword>
<evidence type="ECO:0000256" key="8">
    <source>
        <dbReference type="SAM" id="Phobius"/>
    </source>
</evidence>
<feature type="transmembrane region" description="Helical" evidence="8">
    <location>
        <begin position="154"/>
        <end position="172"/>
    </location>
</feature>
<dbReference type="RefSeq" id="XP_004833742.1">
    <property type="nucleotide sequence ID" value="XM_004833685.1"/>
</dbReference>
<evidence type="ECO:0000256" key="2">
    <source>
        <dbReference type="ARBA" id="ARBA00010694"/>
    </source>
</evidence>
<dbReference type="VEuPathDB" id="PiroplasmaDB:BEWA_043310"/>
<evidence type="ECO:0000313" key="10">
    <source>
        <dbReference type="Proteomes" id="UP000031512"/>
    </source>
</evidence>
<dbReference type="GO" id="GO:0000139">
    <property type="term" value="C:Golgi membrane"/>
    <property type="evidence" value="ECO:0007669"/>
    <property type="project" value="TreeGrafter"/>
</dbReference>
<comment type="similarity">
    <text evidence="2">Belongs to the nucleotide-sugar transporter family. SLC35B subfamily.</text>
</comment>
<evidence type="ECO:0000313" key="9">
    <source>
        <dbReference type="EMBL" id="EKX74290.1"/>
    </source>
</evidence>
<reference evidence="9 10" key="1">
    <citation type="journal article" date="2012" name="BMC Genomics">
        <title>Comparative genomic analysis and phylogenetic position of Theileria equi.</title>
        <authorList>
            <person name="Kappmeyer L.S."/>
            <person name="Thiagarajan M."/>
            <person name="Herndon D.R."/>
            <person name="Ramsay J.D."/>
            <person name="Caler E."/>
            <person name="Djikeng A."/>
            <person name="Gillespie J.J."/>
            <person name="Lau A.O."/>
            <person name="Roalson E.H."/>
            <person name="Silva J.C."/>
            <person name="Silva M.G."/>
            <person name="Suarez C.E."/>
            <person name="Ueti M.W."/>
            <person name="Nene V.M."/>
            <person name="Mealey R.H."/>
            <person name="Knowles D.P."/>
            <person name="Brayton K.A."/>
        </authorList>
    </citation>
    <scope>NUCLEOTIDE SEQUENCE [LARGE SCALE GENOMIC DNA]</scope>
    <source>
        <strain evidence="9 10">WA</strain>
    </source>
</reference>
<feature type="transmembrane region" description="Helical" evidence="8">
    <location>
        <begin position="54"/>
        <end position="78"/>
    </location>
</feature>
<dbReference type="eggNOG" id="KOG1580">
    <property type="taxonomic scope" value="Eukaryota"/>
</dbReference>
<comment type="caution">
    <text evidence="9">The sequence shown here is derived from an EMBL/GenBank/DDBJ whole genome shotgun (WGS) entry which is preliminary data.</text>
</comment>
<keyword evidence="10" id="KW-1185">Reference proteome</keyword>
<dbReference type="InterPro" id="IPR013657">
    <property type="entry name" value="SCL35B1-4/HUT1"/>
</dbReference>
<dbReference type="KEGG" id="beq:BEWA_043310"/>